<evidence type="ECO:0000313" key="4">
    <source>
        <dbReference type="Proteomes" id="UP000251800"/>
    </source>
</evidence>
<dbReference type="AlphaFoldDB" id="A0A383XRH1"/>
<feature type="region of interest" description="Disordered" evidence="1">
    <location>
        <begin position="57"/>
        <end position="77"/>
    </location>
</feature>
<comment type="caution">
    <text evidence="3">The sequence shown here is derived from an EMBL/GenBank/DDBJ whole genome shotgun (WGS) entry which is preliminary data.</text>
</comment>
<dbReference type="PANTHER" id="PTHR34700">
    <property type="entry name" value="POTASSIUM BINDING PROTEIN KBP"/>
    <property type="match status" value="1"/>
</dbReference>
<sequence>MRLKENTFVPFVVSPMSLVLSAAMLGVGTRMTKYRPLLCSLAGGALLIGCASDPAPTPSPVAEPASPPPVVRSQTPPPPLVEVADDAPLKYVVKKGDTLWDIATYFLRDPWLWPEVWYVNPQVSNPHLIYPGDELLLVWVNGRPQIRRGGLGVERLSPRVRNLPLDAAIPTIPIDAIRNFLRGPRLIEADALDEAPYVLEFVGEHLIGAEGMSIYVMRLPEEDITTYQIVRRGETYRDPDDNRVLGVEALPIGEVEVVQYGTPAVTRVLDSVREILIGDYLLPSEAEVFSANFFPHAPGNEIEGRIINVYEGVSQIGQYAIVALNRGQMHGLTPGHVLSIYQSGRKVSDPYRSGYGKVQLPDTLAGNLLVFKTYDRFSYGLVMEAFRPVHVLDKVKNPQPNS</sequence>
<dbReference type="InterPro" id="IPR052196">
    <property type="entry name" value="Bact_Kbp"/>
</dbReference>
<dbReference type="Gene3D" id="3.10.350.10">
    <property type="entry name" value="LysM domain"/>
    <property type="match status" value="1"/>
</dbReference>
<reference evidence="3 4" key="1">
    <citation type="submission" date="2018-05" db="EMBL/GenBank/DDBJ databases">
        <title>Abyssibacter profundi OUC007T gen. nov., sp. nov, a marine bacterium isolated from seawater of the Mariana Trench.</title>
        <authorList>
            <person name="Zhou S."/>
        </authorList>
    </citation>
    <scope>NUCLEOTIDE SEQUENCE [LARGE SCALE GENOMIC DNA]</scope>
    <source>
        <strain evidence="3 4">OUC007</strain>
    </source>
</reference>
<dbReference type="CDD" id="cd00118">
    <property type="entry name" value="LysM"/>
    <property type="match status" value="1"/>
</dbReference>
<dbReference type="EMBL" id="QEQK01000012">
    <property type="protein sequence ID" value="PWN55225.1"/>
    <property type="molecule type" value="Genomic_DNA"/>
</dbReference>
<evidence type="ECO:0000313" key="3">
    <source>
        <dbReference type="EMBL" id="PWN55225.1"/>
    </source>
</evidence>
<organism evidence="3 4">
    <name type="scientific">Abyssibacter profundi</name>
    <dbReference type="NCBI Taxonomy" id="2182787"/>
    <lineage>
        <taxon>Bacteria</taxon>
        <taxon>Pseudomonadati</taxon>
        <taxon>Pseudomonadota</taxon>
        <taxon>Gammaproteobacteria</taxon>
        <taxon>Chromatiales</taxon>
        <taxon>Oceanococcaceae</taxon>
        <taxon>Abyssibacter</taxon>
    </lineage>
</organism>
<evidence type="ECO:0000259" key="2">
    <source>
        <dbReference type="PROSITE" id="PS51782"/>
    </source>
</evidence>
<keyword evidence="4" id="KW-1185">Reference proteome</keyword>
<dbReference type="InterPro" id="IPR036779">
    <property type="entry name" value="LysM_dom_sf"/>
</dbReference>
<accession>A0A383XRH1</accession>
<dbReference type="Proteomes" id="UP000251800">
    <property type="component" value="Unassembled WGS sequence"/>
</dbReference>
<proteinExistence type="predicted"/>
<evidence type="ECO:0000256" key="1">
    <source>
        <dbReference type="SAM" id="MobiDB-lite"/>
    </source>
</evidence>
<gene>
    <name evidence="3" type="ORF">DEH80_13455</name>
</gene>
<protein>
    <recommendedName>
        <fullName evidence="2">LysM domain-containing protein</fullName>
    </recommendedName>
</protein>
<name>A0A383XRH1_9GAMM</name>
<dbReference type="SUPFAM" id="SSF54106">
    <property type="entry name" value="LysM domain"/>
    <property type="match status" value="1"/>
</dbReference>
<dbReference type="InterPro" id="IPR018392">
    <property type="entry name" value="LysM"/>
</dbReference>
<feature type="domain" description="LysM" evidence="2">
    <location>
        <begin position="89"/>
        <end position="137"/>
    </location>
</feature>
<dbReference type="PANTHER" id="PTHR34700:SF4">
    <property type="entry name" value="PHAGE-LIKE ELEMENT PBSX PROTEIN XKDP"/>
    <property type="match status" value="1"/>
</dbReference>
<dbReference type="PROSITE" id="PS51782">
    <property type="entry name" value="LYSM"/>
    <property type="match status" value="1"/>
</dbReference>
<dbReference type="Pfam" id="PF01476">
    <property type="entry name" value="LysM"/>
    <property type="match status" value="1"/>
</dbReference>